<proteinExistence type="predicted"/>
<keyword evidence="3" id="KW-1185">Reference proteome</keyword>
<protein>
    <submittedName>
        <fullName evidence="2">Uncharacterized protein</fullName>
    </submittedName>
</protein>
<sequence>MSTGTQDLYSCGCTLVSFESTCTYIRCQQHKDFTPRLLERHCDSCNRLKNTAIELTKVSSFGVTNASQFGDQNSQGQANVQDPNGGSSIDNLTVNEDRPNRFCRDSTGHIKPALHRAQEEGYTLSNQVNVDDSESTSAQPIQSPPPTLSTLGPSLVSLTGPFLKSIINLSKNTASAEITSRKQATIDAMYTAISSALVQATSLRDIDVNCERATVKQWIADIKEGKATLQDMEWGLFVEGEAKDLGRGLIREKLCEGVLQECMKTLDGYHLIKMDSATSPTASEVAQKKKEAAGRLLKAAIQASLFKLERLIPVQVSNSRAQEDAVEFDRIVEAMLKAVDDWLLVA</sequence>
<name>A0ABR4D1Q4_9HELO</name>
<feature type="region of interest" description="Disordered" evidence="1">
    <location>
        <begin position="67"/>
        <end position="98"/>
    </location>
</feature>
<feature type="compositionally biased region" description="Polar residues" evidence="1">
    <location>
        <begin position="67"/>
        <end position="94"/>
    </location>
</feature>
<gene>
    <name evidence="2" type="ORF">VTL71DRAFT_202</name>
</gene>
<evidence type="ECO:0000313" key="3">
    <source>
        <dbReference type="Proteomes" id="UP001595075"/>
    </source>
</evidence>
<evidence type="ECO:0000256" key="1">
    <source>
        <dbReference type="SAM" id="MobiDB-lite"/>
    </source>
</evidence>
<feature type="region of interest" description="Disordered" evidence="1">
    <location>
        <begin position="130"/>
        <end position="150"/>
    </location>
</feature>
<feature type="compositionally biased region" description="Polar residues" evidence="1">
    <location>
        <begin position="130"/>
        <end position="141"/>
    </location>
</feature>
<dbReference type="Proteomes" id="UP001595075">
    <property type="component" value="Unassembled WGS sequence"/>
</dbReference>
<comment type="caution">
    <text evidence="2">The sequence shown here is derived from an EMBL/GenBank/DDBJ whole genome shotgun (WGS) entry which is preliminary data.</text>
</comment>
<organism evidence="2 3">
    <name type="scientific">Oculimacula yallundae</name>
    <dbReference type="NCBI Taxonomy" id="86028"/>
    <lineage>
        <taxon>Eukaryota</taxon>
        <taxon>Fungi</taxon>
        <taxon>Dikarya</taxon>
        <taxon>Ascomycota</taxon>
        <taxon>Pezizomycotina</taxon>
        <taxon>Leotiomycetes</taxon>
        <taxon>Helotiales</taxon>
        <taxon>Ploettnerulaceae</taxon>
        <taxon>Oculimacula</taxon>
    </lineage>
</organism>
<dbReference type="EMBL" id="JAZHXI010000001">
    <property type="protein sequence ID" value="KAL2075259.1"/>
    <property type="molecule type" value="Genomic_DNA"/>
</dbReference>
<reference evidence="2 3" key="1">
    <citation type="journal article" date="2024" name="Commun. Biol.">
        <title>Comparative genomic analysis of thermophilic fungi reveals convergent evolutionary adaptations and gene losses.</title>
        <authorList>
            <person name="Steindorff A.S."/>
            <person name="Aguilar-Pontes M.V."/>
            <person name="Robinson A.J."/>
            <person name="Andreopoulos B."/>
            <person name="LaButti K."/>
            <person name="Kuo A."/>
            <person name="Mondo S."/>
            <person name="Riley R."/>
            <person name="Otillar R."/>
            <person name="Haridas S."/>
            <person name="Lipzen A."/>
            <person name="Grimwood J."/>
            <person name="Schmutz J."/>
            <person name="Clum A."/>
            <person name="Reid I.D."/>
            <person name="Moisan M.C."/>
            <person name="Butler G."/>
            <person name="Nguyen T.T.M."/>
            <person name="Dewar K."/>
            <person name="Conant G."/>
            <person name="Drula E."/>
            <person name="Henrissat B."/>
            <person name="Hansel C."/>
            <person name="Singer S."/>
            <person name="Hutchinson M.I."/>
            <person name="de Vries R.P."/>
            <person name="Natvig D.O."/>
            <person name="Powell A.J."/>
            <person name="Tsang A."/>
            <person name="Grigoriev I.V."/>
        </authorList>
    </citation>
    <scope>NUCLEOTIDE SEQUENCE [LARGE SCALE GENOMIC DNA]</scope>
    <source>
        <strain evidence="2 3">CBS 494.80</strain>
    </source>
</reference>
<accession>A0ABR4D1Q4</accession>
<evidence type="ECO:0000313" key="2">
    <source>
        <dbReference type="EMBL" id="KAL2075259.1"/>
    </source>
</evidence>